<dbReference type="GO" id="GO:0017089">
    <property type="term" value="F:glycolipid transfer activity"/>
    <property type="evidence" value="ECO:0007669"/>
    <property type="project" value="TreeGrafter"/>
</dbReference>
<feature type="region of interest" description="Disordered" evidence="4">
    <location>
        <begin position="148"/>
        <end position="184"/>
    </location>
</feature>
<dbReference type="Proteomes" id="UP000660708">
    <property type="component" value="Unassembled WGS sequence"/>
</dbReference>
<evidence type="ECO:0000256" key="2">
    <source>
        <dbReference type="ARBA" id="ARBA00022729"/>
    </source>
</evidence>
<keyword evidence="8" id="KW-1185">Reference proteome</keyword>
<dbReference type="GO" id="GO:0015920">
    <property type="term" value="P:lipopolysaccharide transport"/>
    <property type="evidence" value="ECO:0007669"/>
    <property type="project" value="InterPro"/>
</dbReference>
<dbReference type="EMBL" id="AQHF01000018">
    <property type="protein sequence ID" value="MBE0344908.1"/>
    <property type="molecule type" value="Genomic_DNA"/>
</dbReference>
<gene>
    <name evidence="7" type="primary">lptA</name>
    <name evidence="7" type="ORF">PPEP_a2598</name>
</gene>
<proteinExistence type="predicted"/>
<evidence type="ECO:0000259" key="6">
    <source>
        <dbReference type="Pfam" id="PF03968"/>
    </source>
</evidence>
<keyword evidence="1" id="KW-0813">Transport</keyword>
<evidence type="ECO:0000313" key="8">
    <source>
        <dbReference type="Proteomes" id="UP000660708"/>
    </source>
</evidence>
<protein>
    <submittedName>
        <fullName evidence="7">Lipopolysaccharide export system protein LptA</fullName>
    </submittedName>
</protein>
<dbReference type="GO" id="GO:0001530">
    <property type="term" value="F:lipopolysaccharide binding"/>
    <property type="evidence" value="ECO:0007669"/>
    <property type="project" value="InterPro"/>
</dbReference>
<feature type="domain" description="Organic solvent tolerance-like N-terminal" evidence="6">
    <location>
        <begin position="31"/>
        <end position="142"/>
    </location>
</feature>
<dbReference type="PANTHER" id="PTHR36504">
    <property type="entry name" value="LIPOPOLYSACCHARIDE EXPORT SYSTEM PROTEIN LPTA"/>
    <property type="match status" value="1"/>
</dbReference>
<dbReference type="GO" id="GO:0030288">
    <property type="term" value="C:outer membrane-bounded periplasmic space"/>
    <property type="evidence" value="ECO:0007669"/>
    <property type="project" value="TreeGrafter"/>
</dbReference>
<sequence length="184" mass="19977">MTSKIINKLVFVGLLASSTFAAAAEQNEVIIDAGRQQAQLQSNIGIFEQNVVIIHGTRKINADRLEVHRRAELGSNKQLLIATGNPAVFEEAQADGTTLRAAANEIRYDVAELKLVLTGNAEISQAGQKSSAQVITYHIEKQLISAERSEQGDSRVRTILVPVEKKSDTNVEKSEGPQEKGNNS</sequence>
<name>A0A8I0MT24_9GAMM</name>
<accession>A0A8I0MT24</accession>
<dbReference type="Gene3D" id="2.60.450.10">
    <property type="entry name" value="Lipopolysaccharide (LPS) transport protein A like domain"/>
    <property type="match status" value="1"/>
</dbReference>
<dbReference type="InterPro" id="IPR014340">
    <property type="entry name" value="LptA"/>
</dbReference>
<comment type="caution">
    <text evidence="7">The sequence shown here is derived from an EMBL/GenBank/DDBJ whole genome shotgun (WGS) entry which is preliminary data.</text>
</comment>
<dbReference type="AlphaFoldDB" id="A0A8I0MT24"/>
<dbReference type="GO" id="GO:0009279">
    <property type="term" value="C:cell outer membrane"/>
    <property type="evidence" value="ECO:0007669"/>
    <property type="project" value="TreeGrafter"/>
</dbReference>
<feature type="compositionally biased region" description="Basic and acidic residues" evidence="4">
    <location>
        <begin position="163"/>
        <end position="178"/>
    </location>
</feature>
<reference evidence="7 8" key="1">
    <citation type="submission" date="2015-06" db="EMBL/GenBank/DDBJ databases">
        <title>Genome sequence of Pseudoalteromonas peptidolytica.</title>
        <authorList>
            <person name="Xie B.-B."/>
            <person name="Rong J.-C."/>
            <person name="Qin Q.-L."/>
            <person name="Zhang Y.-Z."/>
        </authorList>
    </citation>
    <scope>NUCLEOTIDE SEQUENCE [LARGE SCALE GENOMIC DNA]</scope>
    <source>
        <strain evidence="7 8">F12-50-A1</strain>
    </source>
</reference>
<organism evidence="7 8">
    <name type="scientific">Pseudoalteromonas peptidolytica F12-50-A1</name>
    <dbReference type="NCBI Taxonomy" id="1315280"/>
    <lineage>
        <taxon>Bacteria</taxon>
        <taxon>Pseudomonadati</taxon>
        <taxon>Pseudomonadota</taxon>
        <taxon>Gammaproteobacteria</taxon>
        <taxon>Alteromonadales</taxon>
        <taxon>Pseudoalteromonadaceae</taxon>
        <taxon>Pseudoalteromonas</taxon>
    </lineage>
</organism>
<keyword evidence="3" id="KW-0574">Periplasm</keyword>
<feature type="chain" id="PRO_5034818464" evidence="5">
    <location>
        <begin position="24"/>
        <end position="184"/>
    </location>
</feature>
<evidence type="ECO:0000256" key="1">
    <source>
        <dbReference type="ARBA" id="ARBA00022448"/>
    </source>
</evidence>
<dbReference type="PANTHER" id="PTHR36504:SF1">
    <property type="entry name" value="LIPOPOLYSACCHARIDE EXPORT SYSTEM PROTEIN LPTA"/>
    <property type="match status" value="1"/>
</dbReference>
<dbReference type="NCBIfam" id="TIGR03002">
    <property type="entry name" value="outer_YhbN_LptA"/>
    <property type="match status" value="1"/>
</dbReference>
<dbReference type="InterPro" id="IPR005653">
    <property type="entry name" value="OstA-like_N"/>
</dbReference>
<keyword evidence="2 5" id="KW-0732">Signal</keyword>
<dbReference type="InterPro" id="IPR052037">
    <property type="entry name" value="LPS_export_LptA"/>
</dbReference>
<feature type="signal peptide" evidence="5">
    <location>
        <begin position="1"/>
        <end position="23"/>
    </location>
</feature>
<dbReference type="RefSeq" id="WP_147389367.1">
    <property type="nucleotide sequence ID" value="NZ_AQHF01000018.1"/>
</dbReference>
<evidence type="ECO:0000313" key="7">
    <source>
        <dbReference type="EMBL" id="MBE0344908.1"/>
    </source>
</evidence>
<dbReference type="Pfam" id="PF03968">
    <property type="entry name" value="LptD_N"/>
    <property type="match status" value="1"/>
</dbReference>
<evidence type="ECO:0000256" key="4">
    <source>
        <dbReference type="SAM" id="MobiDB-lite"/>
    </source>
</evidence>
<evidence type="ECO:0000256" key="3">
    <source>
        <dbReference type="ARBA" id="ARBA00022764"/>
    </source>
</evidence>
<evidence type="ECO:0000256" key="5">
    <source>
        <dbReference type="SAM" id="SignalP"/>
    </source>
</evidence>